<dbReference type="PANTHER" id="PTHR46696">
    <property type="entry name" value="P450, PUTATIVE (EUROFUNG)-RELATED"/>
    <property type="match status" value="1"/>
</dbReference>
<accession>A0A428Z5B2</accession>
<dbReference type="EMBL" id="QHKI01000024">
    <property type="protein sequence ID" value="RSM82016.1"/>
    <property type="molecule type" value="Genomic_DNA"/>
</dbReference>
<evidence type="ECO:0000256" key="5">
    <source>
        <dbReference type="ARBA" id="ARBA00023002"/>
    </source>
</evidence>
<dbReference type="Pfam" id="PF00067">
    <property type="entry name" value="p450"/>
    <property type="match status" value="1"/>
</dbReference>
<keyword evidence="3" id="KW-0349">Heme</keyword>
<name>A0A428Z5B2_KIBAR</name>
<dbReference type="SUPFAM" id="SSF48264">
    <property type="entry name" value="Cytochrome P450"/>
    <property type="match status" value="1"/>
</dbReference>
<evidence type="ECO:0000313" key="10">
    <source>
        <dbReference type="Proteomes" id="UP000287547"/>
    </source>
</evidence>
<dbReference type="OrthoDB" id="3804058at2"/>
<evidence type="ECO:0000256" key="4">
    <source>
        <dbReference type="ARBA" id="ARBA00022723"/>
    </source>
</evidence>
<organism evidence="9 10">
    <name type="scientific">Kibdelosporangium aridum</name>
    <dbReference type="NCBI Taxonomy" id="2030"/>
    <lineage>
        <taxon>Bacteria</taxon>
        <taxon>Bacillati</taxon>
        <taxon>Actinomycetota</taxon>
        <taxon>Actinomycetes</taxon>
        <taxon>Pseudonocardiales</taxon>
        <taxon>Pseudonocardiaceae</taxon>
        <taxon>Kibdelosporangium</taxon>
    </lineage>
</organism>
<reference evidence="9 10" key="1">
    <citation type="submission" date="2018-05" db="EMBL/GenBank/DDBJ databases">
        <title>Evolution of GPA BGCs.</title>
        <authorList>
            <person name="Waglechner N."/>
            <person name="Wright G.D."/>
        </authorList>
    </citation>
    <scope>NUCLEOTIDE SEQUENCE [LARGE SCALE GENOMIC DNA]</scope>
    <source>
        <strain evidence="9 10">A82846</strain>
    </source>
</reference>
<dbReference type="PANTHER" id="PTHR46696:SF5">
    <property type="entry name" value="CYTOCHROME P450 BJ-1"/>
    <property type="match status" value="1"/>
</dbReference>
<dbReference type="GO" id="GO:0020037">
    <property type="term" value="F:heme binding"/>
    <property type="evidence" value="ECO:0007669"/>
    <property type="project" value="InterPro"/>
</dbReference>
<feature type="region of interest" description="Disordered" evidence="8">
    <location>
        <begin position="61"/>
        <end position="95"/>
    </location>
</feature>
<dbReference type="Gene3D" id="1.10.630.10">
    <property type="entry name" value="Cytochrome P450"/>
    <property type="match status" value="1"/>
</dbReference>
<dbReference type="GO" id="GO:0016705">
    <property type="term" value="F:oxidoreductase activity, acting on paired donors, with incorporation or reduction of molecular oxygen"/>
    <property type="evidence" value="ECO:0007669"/>
    <property type="project" value="InterPro"/>
</dbReference>
<dbReference type="GO" id="GO:0005506">
    <property type="term" value="F:iron ion binding"/>
    <property type="evidence" value="ECO:0007669"/>
    <property type="project" value="InterPro"/>
</dbReference>
<evidence type="ECO:0000256" key="7">
    <source>
        <dbReference type="ARBA" id="ARBA00023033"/>
    </source>
</evidence>
<dbReference type="PRINTS" id="PR00359">
    <property type="entry name" value="BP450"/>
</dbReference>
<gene>
    <name evidence="9" type="ORF">DMH04_26650</name>
</gene>
<keyword evidence="4" id="KW-0479">Metal-binding</keyword>
<evidence type="ECO:0000256" key="3">
    <source>
        <dbReference type="ARBA" id="ARBA00022617"/>
    </source>
</evidence>
<comment type="cofactor">
    <cofactor evidence="1">
        <name>heme</name>
        <dbReference type="ChEBI" id="CHEBI:30413"/>
    </cofactor>
</comment>
<evidence type="ECO:0000313" key="9">
    <source>
        <dbReference type="EMBL" id="RSM82016.1"/>
    </source>
</evidence>
<dbReference type="CDD" id="cd11031">
    <property type="entry name" value="Cyp158A-like"/>
    <property type="match status" value="1"/>
</dbReference>
<keyword evidence="5" id="KW-0560">Oxidoreductase</keyword>
<dbReference type="FunFam" id="1.10.630.10:FF:000018">
    <property type="entry name" value="Cytochrome P450 monooxygenase"/>
    <property type="match status" value="1"/>
</dbReference>
<dbReference type="InterPro" id="IPR036396">
    <property type="entry name" value="Cyt_P450_sf"/>
</dbReference>
<keyword evidence="7" id="KW-0503">Monooxygenase</keyword>
<comment type="caution">
    <text evidence="9">The sequence shown here is derived from an EMBL/GenBank/DDBJ whole genome shotgun (WGS) entry which is preliminary data.</text>
</comment>
<dbReference type="InterPro" id="IPR001128">
    <property type="entry name" value="Cyt_P450"/>
</dbReference>
<evidence type="ECO:0000256" key="8">
    <source>
        <dbReference type="SAM" id="MobiDB-lite"/>
    </source>
</evidence>
<evidence type="ECO:0000256" key="1">
    <source>
        <dbReference type="ARBA" id="ARBA00001971"/>
    </source>
</evidence>
<keyword evidence="6" id="KW-0408">Iron</keyword>
<dbReference type="Proteomes" id="UP000287547">
    <property type="component" value="Unassembled WGS sequence"/>
</dbReference>
<protein>
    <submittedName>
        <fullName evidence="9">Cytochrome P450</fullName>
    </submittedName>
</protein>
<sequence>MGADQRELRLPFQKRFILDLAPEFHVLRRTAPVARVLTAAGDPAWLLTAYADVKAMLADPRLGRSHPRPDQAPRLSNSGLLDGPVGQVDQEAEEHGRMRKLMGPVFSPARMALMRARVGQLVDEIIDRLIDRGPPVDLHERLSFALPVLVICELLGVPYEERARFRQWTETAAGMTDMAGAANAFTSLVEYMGELIAHKRARPADDALSDLVALENDWRIGAEELAGLAALLLFAGHETTVPRIDMGVLLLAANPDQQARLVADPSLATTATEEIIRMAGTGGGGGGIPRYAHADIDVRGTVIGTGDAVILSAEAANRDAAVFPDPDRFDITRSPNPHLGFGHGAYFCPGAGLARVELRGVFAAVFRRLRGLRPVVDIAELRLRSDRLTGGLDSLPVTWG</sequence>
<dbReference type="InterPro" id="IPR002397">
    <property type="entry name" value="Cyt_P450_B"/>
</dbReference>
<proteinExistence type="inferred from homology"/>
<dbReference type="AlphaFoldDB" id="A0A428Z5B2"/>
<evidence type="ECO:0000256" key="2">
    <source>
        <dbReference type="ARBA" id="ARBA00010617"/>
    </source>
</evidence>
<dbReference type="GO" id="GO:0004497">
    <property type="term" value="F:monooxygenase activity"/>
    <property type="evidence" value="ECO:0007669"/>
    <property type="project" value="UniProtKB-KW"/>
</dbReference>
<comment type="similarity">
    <text evidence="2">Belongs to the cytochrome P450 family.</text>
</comment>
<evidence type="ECO:0000256" key="6">
    <source>
        <dbReference type="ARBA" id="ARBA00023004"/>
    </source>
</evidence>